<evidence type="ECO:0000256" key="4">
    <source>
        <dbReference type="ARBA" id="ARBA00023315"/>
    </source>
</evidence>
<dbReference type="InterPro" id="IPR001451">
    <property type="entry name" value="Hexapep"/>
</dbReference>
<feature type="binding site" evidence="6">
    <location>
        <position position="150"/>
    </location>
    <ligand>
        <name>acetyl-CoA</name>
        <dbReference type="ChEBI" id="CHEBI:57288"/>
    </ligand>
</feature>
<evidence type="ECO:0000313" key="8">
    <source>
        <dbReference type="Proteomes" id="UP000464468"/>
    </source>
</evidence>
<dbReference type="InterPro" id="IPR020019">
    <property type="entry name" value="AcTrfase_PglD-like"/>
</dbReference>
<organism evidence="7 8">
    <name type="scientific">Sphingomonas changnyeongensis</name>
    <dbReference type="NCBI Taxonomy" id="2698679"/>
    <lineage>
        <taxon>Bacteria</taxon>
        <taxon>Pseudomonadati</taxon>
        <taxon>Pseudomonadota</taxon>
        <taxon>Alphaproteobacteria</taxon>
        <taxon>Sphingomonadales</taxon>
        <taxon>Sphingomonadaceae</taxon>
        <taxon>Sphingomonas</taxon>
    </lineage>
</organism>
<feature type="binding site" evidence="6">
    <location>
        <position position="72"/>
    </location>
    <ligand>
        <name>substrate</name>
    </ligand>
</feature>
<proteinExistence type="inferred from homology"/>
<evidence type="ECO:0000256" key="2">
    <source>
        <dbReference type="ARBA" id="ARBA00022679"/>
    </source>
</evidence>
<dbReference type="PANTHER" id="PTHR43300">
    <property type="entry name" value="ACETYLTRANSFERASE"/>
    <property type="match status" value="1"/>
</dbReference>
<dbReference type="CDD" id="cd03360">
    <property type="entry name" value="LbH_AT_putative"/>
    <property type="match status" value="1"/>
</dbReference>
<evidence type="ECO:0000256" key="1">
    <source>
        <dbReference type="ARBA" id="ARBA00007274"/>
    </source>
</evidence>
<dbReference type="PROSITE" id="PS00101">
    <property type="entry name" value="HEXAPEP_TRANSFERASES"/>
    <property type="match status" value="1"/>
</dbReference>
<feature type="site" description="Increases basicity of active site His" evidence="5">
    <location>
        <position position="142"/>
    </location>
</feature>
<evidence type="ECO:0000256" key="3">
    <source>
        <dbReference type="ARBA" id="ARBA00022737"/>
    </source>
</evidence>
<dbReference type="GO" id="GO:0016746">
    <property type="term" value="F:acyltransferase activity"/>
    <property type="evidence" value="ECO:0007669"/>
    <property type="project" value="UniProtKB-KW"/>
</dbReference>
<dbReference type="SUPFAM" id="SSF51161">
    <property type="entry name" value="Trimeric LpxA-like enzymes"/>
    <property type="match status" value="1"/>
</dbReference>
<comment type="similarity">
    <text evidence="1">Belongs to the transferase hexapeptide repeat family.</text>
</comment>
<keyword evidence="8" id="KW-1185">Reference proteome</keyword>
<gene>
    <name evidence="7" type="ORF">GVO57_04495</name>
</gene>
<reference evidence="7 8" key="1">
    <citation type="submission" date="2020-01" db="EMBL/GenBank/DDBJ databases">
        <title>Sphingomonas sp. C33 whole genome sequece.</title>
        <authorList>
            <person name="Park C."/>
        </authorList>
    </citation>
    <scope>NUCLEOTIDE SEQUENCE [LARGE SCALE GENOMIC DNA]</scope>
    <source>
        <strain evidence="7 8">C33</strain>
    </source>
</reference>
<dbReference type="NCBIfam" id="TIGR03570">
    <property type="entry name" value="NeuD_NnaD"/>
    <property type="match status" value="1"/>
</dbReference>
<evidence type="ECO:0000256" key="6">
    <source>
        <dbReference type="PIRSR" id="PIRSR620019-2"/>
    </source>
</evidence>
<sequence length="213" mass="21452">MTIPEILLWGGTGQARVLHELIGDRYRIAAVVDRALDRSPFDQAPLLRHEGDVEHWLASRGDAPLVAAVAIGGGHGAERRRLAGWLNARGVATPTLIHGTAVIASNSHVGDGCQILAGAIVAAGVRLGSSVIINTGAQVDHDSSVGDGSHIGPGAVTAGEISIGEDVFVGTGAIIMPRVSIGRGATIGAGAVVVSNVAPGATVVGCPARPISK</sequence>
<dbReference type="InterPro" id="IPR050179">
    <property type="entry name" value="Trans_hexapeptide_repeat"/>
</dbReference>
<dbReference type="Pfam" id="PF00132">
    <property type="entry name" value="Hexapep"/>
    <property type="match status" value="1"/>
</dbReference>
<dbReference type="Proteomes" id="UP000464468">
    <property type="component" value="Chromosome"/>
</dbReference>
<keyword evidence="3" id="KW-0677">Repeat</keyword>
<name>A0A7Z2NUV3_9SPHN</name>
<evidence type="ECO:0000313" key="7">
    <source>
        <dbReference type="EMBL" id="QHL90231.1"/>
    </source>
</evidence>
<keyword evidence="2 7" id="KW-0808">Transferase</keyword>
<accession>A0A7Z2NUV3</accession>
<dbReference type="InterPro" id="IPR011004">
    <property type="entry name" value="Trimer_LpxA-like_sf"/>
</dbReference>
<dbReference type="InterPro" id="IPR018357">
    <property type="entry name" value="Hexapep_transf_CS"/>
</dbReference>
<keyword evidence="4" id="KW-0012">Acyltransferase</keyword>
<feature type="active site" description="Proton acceptor" evidence="5">
    <location>
        <position position="141"/>
    </location>
</feature>
<protein>
    <submittedName>
        <fullName evidence="7">Sugar acetyltransferase</fullName>
    </submittedName>
</protein>
<dbReference type="KEGG" id="schy:GVO57_04495"/>
<dbReference type="Gene3D" id="2.160.10.10">
    <property type="entry name" value="Hexapeptide repeat proteins"/>
    <property type="match status" value="1"/>
</dbReference>
<dbReference type="AlphaFoldDB" id="A0A7Z2NUV3"/>
<dbReference type="EMBL" id="CP047895">
    <property type="protein sequence ID" value="QHL90231.1"/>
    <property type="molecule type" value="Genomic_DNA"/>
</dbReference>
<evidence type="ECO:0000256" key="5">
    <source>
        <dbReference type="PIRSR" id="PIRSR620019-1"/>
    </source>
</evidence>
<dbReference type="RefSeq" id="WP_160592159.1">
    <property type="nucleotide sequence ID" value="NZ_CP047895.1"/>
</dbReference>
<dbReference type="PANTHER" id="PTHR43300:SF7">
    <property type="entry name" value="UDP-N-ACETYLBACILLOSAMINE N-ACETYLTRANSFERASE"/>
    <property type="match status" value="1"/>
</dbReference>